<reference evidence="9" key="3">
    <citation type="submission" date="2025-09" db="UniProtKB">
        <authorList>
            <consortium name="Ensembl"/>
        </authorList>
    </citation>
    <scope>IDENTIFICATION</scope>
</reference>
<dbReference type="EC" id="3.1.26.4" evidence="2"/>
<dbReference type="Gene3D" id="1.10.340.70">
    <property type="match status" value="1"/>
</dbReference>
<dbReference type="InterPro" id="IPR043502">
    <property type="entry name" value="DNA/RNA_pol_sf"/>
</dbReference>
<reference evidence="9" key="2">
    <citation type="submission" date="2025-08" db="UniProtKB">
        <authorList>
            <consortium name="Ensembl"/>
        </authorList>
    </citation>
    <scope>IDENTIFICATION</scope>
</reference>
<evidence type="ECO:0000256" key="1">
    <source>
        <dbReference type="ARBA" id="ARBA00010879"/>
    </source>
</evidence>
<feature type="domain" description="Integrase catalytic" evidence="8">
    <location>
        <begin position="927"/>
        <end position="1087"/>
    </location>
</feature>
<proteinExistence type="inferred from homology"/>
<feature type="region of interest" description="Disordered" evidence="5">
    <location>
        <begin position="1151"/>
        <end position="1225"/>
    </location>
</feature>
<dbReference type="CDD" id="cd05481">
    <property type="entry name" value="retropepsin_like_LTR_1"/>
    <property type="match status" value="1"/>
</dbReference>
<dbReference type="PROSITE" id="PS50878">
    <property type="entry name" value="RT_POL"/>
    <property type="match status" value="1"/>
</dbReference>
<dbReference type="InterPro" id="IPR001584">
    <property type="entry name" value="Integrase_cat-core"/>
</dbReference>
<evidence type="ECO:0000259" key="8">
    <source>
        <dbReference type="PROSITE" id="PS50994"/>
    </source>
</evidence>
<dbReference type="PROSITE" id="PS50994">
    <property type="entry name" value="INTEGRASE"/>
    <property type="match status" value="1"/>
</dbReference>
<dbReference type="Proteomes" id="UP000694397">
    <property type="component" value="Chromosome 8"/>
</dbReference>
<evidence type="ECO:0000256" key="4">
    <source>
        <dbReference type="PROSITE-ProRule" id="PRU00047"/>
    </source>
</evidence>
<dbReference type="PANTHER" id="PTHR37984">
    <property type="entry name" value="PROTEIN CBG26694"/>
    <property type="match status" value="1"/>
</dbReference>
<dbReference type="AlphaFoldDB" id="A0A8C9SGK0"/>
<accession>A0A8C9SGK0</accession>
<dbReference type="CDD" id="cd09274">
    <property type="entry name" value="RNase_HI_RT_Ty3"/>
    <property type="match status" value="1"/>
</dbReference>
<dbReference type="PANTHER" id="PTHR37984:SF7">
    <property type="entry name" value="INTEGRASE CATALYTIC DOMAIN-CONTAINING PROTEIN"/>
    <property type="match status" value="1"/>
</dbReference>
<evidence type="ECO:0000259" key="7">
    <source>
        <dbReference type="PROSITE" id="PS50878"/>
    </source>
</evidence>
<evidence type="ECO:0000256" key="5">
    <source>
        <dbReference type="SAM" id="MobiDB-lite"/>
    </source>
</evidence>
<dbReference type="FunFam" id="3.30.70.270:FF:000023">
    <property type="entry name" value="Pol"/>
    <property type="match status" value="1"/>
</dbReference>
<dbReference type="GeneTree" id="ENSGT00940000169923"/>
<dbReference type="CDD" id="cd01647">
    <property type="entry name" value="RT_LTR"/>
    <property type="match status" value="1"/>
</dbReference>
<evidence type="ECO:0000313" key="10">
    <source>
        <dbReference type="Proteomes" id="UP000694397"/>
    </source>
</evidence>
<dbReference type="OrthoDB" id="775972at2759"/>
<dbReference type="SUPFAM" id="SSF53098">
    <property type="entry name" value="Ribonuclease H-like"/>
    <property type="match status" value="1"/>
</dbReference>
<feature type="region of interest" description="Disordered" evidence="5">
    <location>
        <begin position="133"/>
        <end position="175"/>
    </location>
</feature>
<evidence type="ECO:0000256" key="3">
    <source>
        <dbReference type="ARBA" id="ARBA00039658"/>
    </source>
</evidence>
<dbReference type="InterPro" id="IPR036397">
    <property type="entry name" value="RNaseH_sf"/>
</dbReference>
<dbReference type="Pfam" id="PF00078">
    <property type="entry name" value="RVT_1"/>
    <property type="match status" value="1"/>
</dbReference>
<dbReference type="Pfam" id="PF17921">
    <property type="entry name" value="Integrase_H2C2"/>
    <property type="match status" value="1"/>
</dbReference>
<evidence type="ECO:0000256" key="2">
    <source>
        <dbReference type="ARBA" id="ARBA00012180"/>
    </source>
</evidence>
<keyword evidence="4" id="KW-0863">Zinc-finger</keyword>
<dbReference type="InterPro" id="IPR012337">
    <property type="entry name" value="RNaseH-like_sf"/>
</dbReference>
<dbReference type="GO" id="GO:0003964">
    <property type="term" value="F:RNA-directed DNA polymerase activity"/>
    <property type="evidence" value="ECO:0007669"/>
    <property type="project" value="UniProtKB-KW"/>
</dbReference>
<dbReference type="Gene3D" id="3.30.420.10">
    <property type="entry name" value="Ribonuclease H-like superfamily/Ribonuclease H"/>
    <property type="match status" value="1"/>
</dbReference>
<dbReference type="InterPro" id="IPR050951">
    <property type="entry name" value="Retrovirus_Pol_polyprotein"/>
</dbReference>
<dbReference type="Ensembl" id="ENSSFOT00015072339.1">
    <property type="protein sequence ID" value="ENSSFOP00015039055.1"/>
    <property type="gene ID" value="ENSSFOG00015027073.1"/>
</dbReference>
<feature type="compositionally biased region" description="Basic and acidic residues" evidence="5">
    <location>
        <begin position="133"/>
        <end position="150"/>
    </location>
</feature>
<dbReference type="InterPro" id="IPR041577">
    <property type="entry name" value="RT_RNaseH_2"/>
</dbReference>
<dbReference type="InterPro" id="IPR043128">
    <property type="entry name" value="Rev_trsase/Diguanyl_cyclase"/>
</dbReference>
<dbReference type="PROSITE" id="PS50158">
    <property type="entry name" value="ZF_CCHC"/>
    <property type="match status" value="1"/>
</dbReference>
<evidence type="ECO:0000259" key="6">
    <source>
        <dbReference type="PROSITE" id="PS50158"/>
    </source>
</evidence>
<dbReference type="Pfam" id="PF00665">
    <property type="entry name" value="rve"/>
    <property type="match status" value="1"/>
</dbReference>
<feature type="domain" description="CCHC-type" evidence="6">
    <location>
        <begin position="118"/>
        <end position="133"/>
    </location>
</feature>
<dbReference type="GO" id="GO:0003676">
    <property type="term" value="F:nucleic acid binding"/>
    <property type="evidence" value="ECO:0007669"/>
    <property type="project" value="InterPro"/>
</dbReference>
<keyword evidence="4" id="KW-0862">Zinc</keyword>
<keyword evidence="10" id="KW-1185">Reference proteome</keyword>
<dbReference type="InterPro" id="IPR041588">
    <property type="entry name" value="Integrase_H2C2"/>
</dbReference>
<dbReference type="FunFam" id="3.30.420.10:FF:000063">
    <property type="entry name" value="Retrovirus-related Pol polyprotein from transposon 297-like Protein"/>
    <property type="match status" value="1"/>
</dbReference>
<protein>
    <recommendedName>
        <fullName evidence="3">Gypsy retrotransposon integrase-like protein 1</fullName>
        <ecNumber evidence="2">3.1.26.4</ecNumber>
    </recommendedName>
</protein>
<dbReference type="FunFam" id="1.10.340.70:FF:000003">
    <property type="entry name" value="Protein CBG25708"/>
    <property type="match status" value="1"/>
</dbReference>
<dbReference type="InterPro" id="IPR000477">
    <property type="entry name" value="RT_dom"/>
</dbReference>
<dbReference type="GO" id="GO:0004523">
    <property type="term" value="F:RNA-DNA hybrid ribonuclease activity"/>
    <property type="evidence" value="ECO:0007669"/>
    <property type="project" value="UniProtKB-EC"/>
</dbReference>
<organism evidence="9 10">
    <name type="scientific">Scleropages formosus</name>
    <name type="common">Asian bonytongue</name>
    <name type="synonym">Osteoglossum formosum</name>
    <dbReference type="NCBI Taxonomy" id="113540"/>
    <lineage>
        <taxon>Eukaryota</taxon>
        <taxon>Metazoa</taxon>
        <taxon>Chordata</taxon>
        <taxon>Craniata</taxon>
        <taxon>Vertebrata</taxon>
        <taxon>Euteleostomi</taxon>
        <taxon>Actinopterygii</taxon>
        <taxon>Neopterygii</taxon>
        <taxon>Teleostei</taxon>
        <taxon>Osteoglossocephala</taxon>
        <taxon>Osteoglossomorpha</taxon>
        <taxon>Osteoglossiformes</taxon>
        <taxon>Osteoglossidae</taxon>
        <taxon>Scleropages</taxon>
    </lineage>
</organism>
<dbReference type="Pfam" id="PF17919">
    <property type="entry name" value="RT_RNaseH_2"/>
    <property type="match status" value="1"/>
</dbReference>
<comment type="similarity">
    <text evidence="1">Belongs to the beta type-B retroviral polymerase family. HERV class-II K(HML-2) pol subfamily.</text>
</comment>
<dbReference type="SUPFAM" id="SSF56672">
    <property type="entry name" value="DNA/RNA polymerases"/>
    <property type="match status" value="1"/>
</dbReference>
<dbReference type="FunFam" id="3.10.20.370:FF:000001">
    <property type="entry name" value="Retrovirus-related Pol polyprotein from transposon 17.6-like protein"/>
    <property type="match status" value="1"/>
</dbReference>
<dbReference type="GO" id="GO:0015074">
    <property type="term" value="P:DNA integration"/>
    <property type="evidence" value="ECO:0007669"/>
    <property type="project" value="InterPro"/>
</dbReference>
<reference evidence="9 10" key="1">
    <citation type="submission" date="2019-04" db="EMBL/GenBank/DDBJ databases">
        <authorList>
            <consortium name="Wellcome Sanger Institute Data Sharing"/>
        </authorList>
    </citation>
    <scope>NUCLEOTIDE SEQUENCE [LARGE SCALE GENOMIC DNA]</scope>
</reference>
<name>A0A8C9SGK0_SCLFO</name>
<dbReference type="Gene3D" id="3.10.10.10">
    <property type="entry name" value="HIV Type 1 Reverse Transcriptase, subunit A, domain 1"/>
    <property type="match status" value="1"/>
</dbReference>
<keyword evidence="4" id="KW-0479">Metal-binding</keyword>
<evidence type="ECO:0000313" key="9">
    <source>
        <dbReference type="Ensembl" id="ENSSFOP00015039055.1"/>
    </source>
</evidence>
<feature type="domain" description="Reverse transcriptase" evidence="7">
    <location>
        <begin position="388"/>
        <end position="565"/>
    </location>
</feature>
<dbReference type="Gene3D" id="3.30.70.270">
    <property type="match status" value="2"/>
</dbReference>
<dbReference type="InterPro" id="IPR001878">
    <property type="entry name" value="Znf_CCHC"/>
</dbReference>
<dbReference type="GO" id="GO:0008270">
    <property type="term" value="F:zinc ion binding"/>
    <property type="evidence" value="ECO:0007669"/>
    <property type="project" value="UniProtKB-KW"/>
</dbReference>
<sequence length="1225" mass="139980">MQYRQRENETLDEFVTRARAQAQLCELSEDEMQERIVELVIMSTPMDNFRRELLGKEKGFTLQDMLMEGRKHEAALIGTRQLQTLQEKKIDHIGMKKPCGRCGLHHKPRTCPAYKDVCKGCGKKGHWKKMCRSEKGRECNERRNRPEKRDGRRKKGAKKVDAVGASNDCSKATDDSFESSEDEFAEKFHSIDIHSTEVHTRDEAYTTIKIKYPGCNKSKLMKLKIDPGAQGNALPLRTFRQMYGNIDPTEVLKPTGMTKLTSYSGHSIPCFGKLPMQCKYDTSGWVSTEFHVVDANGPVLLGLPMCTALNLLTFNCRLESLEKAPIKVSTTQDLVKLYPTQFDTIGKLEGPARIILKEDAEPHVDRPRKFNINLKPKIKDELCRMEKLGVIKKVREHTDWCSSMVCSLKKDGSLRLCLDPKRLNEAIKRCPHKTPTLEEVNPEFHGAKWFSKLDAKAGYWSVQLDEQSQALTTFRTPLGLYCFTRLPFDLSISQDIFQQRMDEILEGLEGCVGIADDICVFGKTEEEHDKHLLSLLERAKEKGLVFNSDKCFIKQRRIAFFGNVYSEDGISPDPDKVKDIKNMPSPQDKEDLQRFLGLLTYMGSFIPNLSQKSASLRELLKSETPYDWSEDHQQAYDMLKDAISEHSSMAYFDTTTSVTLEVDASLKGLGVALLQNGRPVAFASKTLTPTQANYSNIEREMLALVHGIQRFHIYLYGRHFYINTDHKPLELICKKPITAPPRLQRMLLRIQGYDFTVTYKPGHLMVLTDTLSRLPNPEDNTTVEVEPTVHAITFDLINFSLVKQNELKVETRQCPILNALAEVVYQGWPEKLTELPSDLRIFWPYRDTIGIDNGILFKGKQVIIPERMRHDILTQLHRSHLGIEKTRLLARDSVYWPSMNKDIERTVKACRFCQEDQDQNRKEPMIKNEVPLKAWQTIGTDLFEIKGRQFIIIADYYSKYPFVKELQSPVTSKSVTNVFKELCGMLGRPDQIRSDNGPQYSATEFTNFCKEWGITHTTSSPHYPQSNGFIERQVRTVKSCIKKCIKARESILQALLNIRATPVDNKLPSPAEMLFGRTIATLLPSRKGDADDNVKHRLMQRNETMKHQYDAHARKDPLPPLYQGQEVRVLDDSTQTWTPGKAITQCPEPRSYVVETSSGASLRRNRRHLREAHPPPSSTTSQSDTPKITDDTIQECPVTKTEVGNHPDVIRTRSGRAVKKPDRYQ</sequence>